<comment type="caution">
    <text evidence="1">The sequence shown here is derived from an EMBL/GenBank/DDBJ whole genome shotgun (WGS) entry which is preliminary data.</text>
</comment>
<organism evidence="1 2">
    <name type="scientific">Falsibacillus albus</name>
    <dbReference type="NCBI Taxonomy" id="2478915"/>
    <lineage>
        <taxon>Bacteria</taxon>
        <taxon>Bacillati</taxon>
        <taxon>Bacillota</taxon>
        <taxon>Bacilli</taxon>
        <taxon>Bacillales</taxon>
        <taxon>Bacillaceae</taxon>
        <taxon>Falsibacillus</taxon>
    </lineage>
</organism>
<protein>
    <submittedName>
        <fullName evidence="1">Uncharacterized protein</fullName>
    </submittedName>
</protein>
<dbReference type="EMBL" id="RCVZ01000015">
    <property type="protein sequence ID" value="RLQ93336.1"/>
    <property type="molecule type" value="Genomic_DNA"/>
</dbReference>
<dbReference type="RefSeq" id="WP_121682026.1">
    <property type="nucleotide sequence ID" value="NZ_RCVZ01000015.1"/>
</dbReference>
<proteinExistence type="predicted"/>
<dbReference type="Proteomes" id="UP000276770">
    <property type="component" value="Unassembled WGS sequence"/>
</dbReference>
<keyword evidence="2" id="KW-1185">Reference proteome</keyword>
<evidence type="ECO:0000313" key="2">
    <source>
        <dbReference type="Proteomes" id="UP000276770"/>
    </source>
</evidence>
<dbReference type="OrthoDB" id="2919437at2"/>
<sequence length="82" mass="9341">MKYMTKGKEVILFDRQGNREDAHIVKCLECGTEFRTKFTSDEIHCSSCEKTEGYSEINNGFEVIGQIEDSYRTVTVDGLHTA</sequence>
<accession>A0A3L7JRN7</accession>
<gene>
    <name evidence="1" type="ORF">D9X91_17900</name>
</gene>
<name>A0A3L7JRN7_9BACI</name>
<reference evidence="1 2" key="1">
    <citation type="submission" date="2018-10" db="EMBL/GenBank/DDBJ databases">
        <title>Falsibacillus sp. genome draft.</title>
        <authorList>
            <person name="Shi S."/>
        </authorList>
    </citation>
    <scope>NUCLEOTIDE SEQUENCE [LARGE SCALE GENOMIC DNA]</scope>
    <source>
        <strain evidence="1 2">GY 10110</strain>
    </source>
</reference>
<evidence type="ECO:0000313" key="1">
    <source>
        <dbReference type="EMBL" id="RLQ93336.1"/>
    </source>
</evidence>
<dbReference type="AlphaFoldDB" id="A0A3L7JRN7"/>